<evidence type="ECO:0008006" key="5">
    <source>
        <dbReference type="Google" id="ProtNLM"/>
    </source>
</evidence>
<gene>
    <name evidence="3" type="ORF">M0638_24075</name>
</gene>
<feature type="compositionally biased region" description="Basic and acidic residues" evidence="1">
    <location>
        <begin position="64"/>
        <end position="74"/>
    </location>
</feature>
<dbReference type="RefSeq" id="WP_248669502.1">
    <property type="nucleotide sequence ID" value="NZ_JALPRX010000124.1"/>
</dbReference>
<name>A0A9X2BW87_9PROT</name>
<evidence type="ECO:0000256" key="2">
    <source>
        <dbReference type="SAM" id="SignalP"/>
    </source>
</evidence>
<dbReference type="AlphaFoldDB" id="A0A9X2BW87"/>
<feature type="signal peptide" evidence="2">
    <location>
        <begin position="1"/>
        <end position="27"/>
    </location>
</feature>
<keyword evidence="2" id="KW-0732">Signal</keyword>
<organism evidence="3 4">
    <name type="scientific">Roseomonas acroporae</name>
    <dbReference type="NCBI Taxonomy" id="2937791"/>
    <lineage>
        <taxon>Bacteria</taxon>
        <taxon>Pseudomonadati</taxon>
        <taxon>Pseudomonadota</taxon>
        <taxon>Alphaproteobacteria</taxon>
        <taxon>Acetobacterales</taxon>
        <taxon>Roseomonadaceae</taxon>
        <taxon>Roseomonas</taxon>
    </lineage>
</organism>
<dbReference type="Proteomes" id="UP001139516">
    <property type="component" value="Unassembled WGS sequence"/>
</dbReference>
<keyword evidence="4" id="KW-1185">Reference proteome</keyword>
<dbReference type="EMBL" id="JALPRX010000124">
    <property type="protein sequence ID" value="MCK8787452.1"/>
    <property type="molecule type" value="Genomic_DNA"/>
</dbReference>
<proteinExistence type="predicted"/>
<reference evidence="3" key="1">
    <citation type="submission" date="2022-04" db="EMBL/GenBank/DDBJ databases">
        <title>Roseomonas acroporae sp. nov., isolated from coral Acropora digitifera.</title>
        <authorList>
            <person name="Sun H."/>
        </authorList>
    </citation>
    <scope>NUCLEOTIDE SEQUENCE</scope>
    <source>
        <strain evidence="3">NAR14</strain>
    </source>
</reference>
<evidence type="ECO:0000256" key="1">
    <source>
        <dbReference type="SAM" id="MobiDB-lite"/>
    </source>
</evidence>
<feature type="region of interest" description="Disordered" evidence="1">
    <location>
        <begin position="27"/>
        <end position="102"/>
    </location>
</feature>
<feature type="compositionally biased region" description="Gly residues" evidence="1">
    <location>
        <begin position="75"/>
        <end position="86"/>
    </location>
</feature>
<protein>
    <recommendedName>
        <fullName evidence="5">PepSY domain-containing protein</fullName>
    </recommendedName>
</protein>
<feature type="compositionally biased region" description="Pro residues" evidence="1">
    <location>
        <begin position="36"/>
        <end position="63"/>
    </location>
</feature>
<evidence type="ECO:0000313" key="4">
    <source>
        <dbReference type="Proteomes" id="UP001139516"/>
    </source>
</evidence>
<comment type="caution">
    <text evidence="3">The sequence shown here is derived from an EMBL/GenBank/DDBJ whole genome shotgun (WGS) entry which is preliminary data.</text>
</comment>
<evidence type="ECO:0000313" key="3">
    <source>
        <dbReference type="EMBL" id="MCK8787452.1"/>
    </source>
</evidence>
<sequence>MKRRTQSRWLFALPVLAVAGISAVALAQQAPASPSAAPPGAPAATPPAPPPDGPPGPRPPGPPRGERMGERGGERMGGPRGWGGPMAGPMMAGPMGAPPGPMGGPMGPMMRHRGGPFAGLIFHRGDRHLTPPEVQRIVEGFLLWNGERSWRVVDVKEAEENTVEFGLAPAEGGAFARFRMDRATGRIHRVG</sequence>
<accession>A0A9X2BW87</accession>
<feature type="chain" id="PRO_5040774458" description="PepSY domain-containing protein" evidence="2">
    <location>
        <begin position="28"/>
        <end position="191"/>
    </location>
</feature>